<dbReference type="Proteomes" id="UP001209885">
    <property type="component" value="Unassembled WGS sequence"/>
</dbReference>
<sequence length="164" mass="19145">EIGLKEIPDIYICHGSFNAFVTKFARKKYLMLYSEVIETALMGDTEVLKFVIGHELGHLKRQHLNKEVWLTPSLLIPFLKQAHSRGCEYTCDRIGHYFSTQGSFEGILILATGKEIFSKINIQRYIDDAHAENGFWVWFSEKFLSHPHIYKRLSAIKNYAEKRY</sequence>
<keyword evidence="6 11" id="KW-0378">Hydrolase</keyword>
<proteinExistence type="inferred from homology"/>
<evidence type="ECO:0000256" key="1">
    <source>
        <dbReference type="ARBA" id="ARBA00004651"/>
    </source>
</evidence>
<keyword evidence="10" id="KW-0472">Membrane</keyword>
<comment type="subcellular location">
    <subcellularLocation>
        <location evidence="1">Cell membrane</location>
        <topology evidence="1">Multi-pass membrane protein</topology>
    </subcellularLocation>
</comment>
<keyword evidence="8" id="KW-1133">Transmembrane helix</keyword>
<evidence type="ECO:0000256" key="10">
    <source>
        <dbReference type="ARBA" id="ARBA00023136"/>
    </source>
</evidence>
<comment type="similarity">
    <text evidence="11">Belongs to the peptidase M48 family.</text>
</comment>
<reference evidence="13 14" key="1">
    <citation type="submission" date="2022-11" db="EMBL/GenBank/DDBJ databases">
        <title>The characterization of three novel Bacteroidetes species and genomic analysis of their roles in tidal elemental geochemical cycles.</title>
        <authorList>
            <person name="Ma K."/>
        </authorList>
    </citation>
    <scope>NUCLEOTIDE SEQUENCE [LARGE SCALE GENOMIC DNA]</scope>
    <source>
        <strain evidence="13 14">M17</strain>
    </source>
</reference>
<evidence type="ECO:0000256" key="2">
    <source>
        <dbReference type="ARBA" id="ARBA00022475"/>
    </source>
</evidence>
<evidence type="ECO:0000256" key="8">
    <source>
        <dbReference type="ARBA" id="ARBA00022989"/>
    </source>
</evidence>
<evidence type="ECO:0000256" key="6">
    <source>
        <dbReference type="ARBA" id="ARBA00022801"/>
    </source>
</evidence>
<dbReference type="Gene3D" id="3.30.2010.10">
    <property type="entry name" value="Metalloproteases ('zincins'), catalytic domain"/>
    <property type="match status" value="1"/>
</dbReference>
<evidence type="ECO:0000256" key="11">
    <source>
        <dbReference type="RuleBase" id="RU003983"/>
    </source>
</evidence>
<dbReference type="InterPro" id="IPR001915">
    <property type="entry name" value="Peptidase_M48"/>
</dbReference>
<dbReference type="PANTHER" id="PTHR43221">
    <property type="entry name" value="PROTEASE HTPX"/>
    <property type="match status" value="1"/>
</dbReference>
<keyword evidence="14" id="KW-1185">Reference proteome</keyword>
<evidence type="ECO:0000256" key="9">
    <source>
        <dbReference type="ARBA" id="ARBA00023049"/>
    </source>
</evidence>
<accession>A0ABT3RWN9</accession>
<evidence type="ECO:0000256" key="5">
    <source>
        <dbReference type="ARBA" id="ARBA00022723"/>
    </source>
</evidence>
<gene>
    <name evidence="13" type="ORF">OO013_20135</name>
</gene>
<dbReference type="Pfam" id="PF01435">
    <property type="entry name" value="Peptidase_M48"/>
    <property type="match status" value="1"/>
</dbReference>
<evidence type="ECO:0000313" key="13">
    <source>
        <dbReference type="EMBL" id="MCX2746195.1"/>
    </source>
</evidence>
<organism evidence="13 14">
    <name type="scientific">Mangrovivirga halotolerans</name>
    <dbReference type="NCBI Taxonomy" id="2993936"/>
    <lineage>
        <taxon>Bacteria</taxon>
        <taxon>Pseudomonadati</taxon>
        <taxon>Bacteroidota</taxon>
        <taxon>Cytophagia</taxon>
        <taxon>Cytophagales</taxon>
        <taxon>Mangrovivirgaceae</taxon>
        <taxon>Mangrovivirga</taxon>
    </lineage>
</organism>
<comment type="caution">
    <text evidence="13">The sequence shown here is derived from an EMBL/GenBank/DDBJ whole genome shotgun (WGS) entry which is preliminary data.</text>
</comment>
<keyword evidence="5" id="KW-0479">Metal-binding</keyword>
<keyword evidence="2" id="KW-1003">Cell membrane</keyword>
<keyword evidence="3 11" id="KW-0645">Protease</keyword>
<dbReference type="CDD" id="cd07325">
    <property type="entry name" value="M48_Ste24p_like"/>
    <property type="match status" value="1"/>
</dbReference>
<feature type="non-terminal residue" evidence="13">
    <location>
        <position position="1"/>
    </location>
</feature>
<keyword evidence="7 11" id="KW-0862">Zinc</keyword>
<keyword evidence="9 11" id="KW-0482">Metalloprotease</keyword>
<comment type="cofactor">
    <cofactor evidence="11">
        <name>Zn(2+)</name>
        <dbReference type="ChEBI" id="CHEBI:29105"/>
    </cofactor>
    <text evidence="11">Binds 1 zinc ion per subunit.</text>
</comment>
<evidence type="ECO:0000256" key="3">
    <source>
        <dbReference type="ARBA" id="ARBA00022670"/>
    </source>
</evidence>
<name>A0ABT3RWN9_9BACT</name>
<protein>
    <submittedName>
        <fullName evidence="13">M48 family metallopeptidase</fullName>
    </submittedName>
</protein>
<dbReference type="RefSeq" id="WP_266058928.1">
    <property type="nucleotide sequence ID" value="NZ_JAPFQN010000040.1"/>
</dbReference>
<dbReference type="EMBL" id="JAPFQN010000040">
    <property type="protein sequence ID" value="MCX2746195.1"/>
    <property type="molecule type" value="Genomic_DNA"/>
</dbReference>
<dbReference type="PANTHER" id="PTHR43221:SF1">
    <property type="entry name" value="PROTEASE HTPX"/>
    <property type="match status" value="1"/>
</dbReference>
<evidence type="ECO:0000313" key="14">
    <source>
        <dbReference type="Proteomes" id="UP001209885"/>
    </source>
</evidence>
<evidence type="ECO:0000256" key="4">
    <source>
        <dbReference type="ARBA" id="ARBA00022692"/>
    </source>
</evidence>
<feature type="domain" description="Peptidase M48" evidence="12">
    <location>
        <begin position="15"/>
        <end position="69"/>
    </location>
</feature>
<keyword evidence="4" id="KW-0812">Transmembrane</keyword>
<evidence type="ECO:0000259" key="12">
    <source>
        <dbReference type="Pfam" id="PF01435"/>
    </source>
</evidence>
<dbReference type="InterPro" id="IPR050083">
    <property type="entry name" value="HtpX_protease"/>
</dbReference>
<evidence type="ECO:0000256" key="7">
    <source>
        <dbReference type="ARBA" id="ARBA00022833"/>
    </source>
</evidence>